<dbReference type="PANTHER" id="PTHR15549">
    <property type="entry name" value="PAIRED IMMUNOGLOBULIN-LIKE TYPE 2 RECEPTOR"/>
    <property type="match status" value="1"/>
</dbReference>
<dbReference type="InterPro" id="IPR051694">
    <property type="entry name" value="Immunoregulatory_rcpt-like"/>
</dbReference>
<sequence length="260" mass="27346">MPQISTNNKYTITSPLLGPSNNLASTLDTDTVIVESSNLKASQQWYFTTTPVDGYYRFHTSQKGDDYALDIRGYDGEDPFSIHFHDVDTQGKMVGQYWMIADWGDGSARISNNFTGMEVLLDVEEADGGFTALLSNADQNKTGQKWSFAVVGVDASTSVTGTSSTATATPTSLVSSGTRSATSATSKPTTVTSTPSPTSTPASGGGDGGLSKGAIGGIAAAGIIGAVLLVAAGAYWWRRKRARAGYNLPLDHRPRMGLNA</sequence>
<evidence type="ECO:0000256" key="4">
    <source>
        <dbReference type="ARBA" id="ARBA00023136"/>
    </source>
</evidence>
<organism evidence="7 8">
    <name type="scientific">Melanomma pulvis-pyrius CBS 109.77</name>
    <dbReference type="NCBI Taxonomy" id="1314802"/>
    <lineage>
        <taxon>Eukaryota</taxon>
        <taxon>Fungi</taxon>
        <taxon>Dikarya</taxon>
        <taxon>Ascomycota</taxon>
        <taxon>Pezizomycotina</taxon>
        <taxon>Dothideomycetes</taxon>
        <taxon>Pleosporomycetidae</taxon>
        <taxon>Pleosporales</taxon>
        <taxon>Melanommataceae</taxon>
        <taxon>Melanomma</taxon>
    </lineage>
</organism>
<dbReference type="AlphaFoldDB" id="A0A6A6X8R4"/>
<evidence type="ECO:0000256" key="1">
    <source>
        <dbReference type="ARBA" id="ARBA00004167"/>
    </source>
</evidence>
<accession>A0A6A6X8R4</accession>
<feature type="region of interest" description="Disordered" evidence="5">
    <location>
        <begin position="159"/>
        <end position="207"/>
    </location>
</feature>
<dbReference type="PROSITE" id="PS50231">
    <property type="entry name" value="RICIN_B_LECTIN"/>
    <property type="match status" value="1"/>
</dbReference>
<keyword evidence="3 6" id="KW-1133">Transmembrane helix</keyword>
<feature type="compositionally biased region" description="Low complexity" evidence="5">
    <location>
        <begin position="159"/>
        <end position="202"/>
    </location>
</feature>
<evidence type="ECO:0000256" key="6">
    <source>
        <dbReference type="SAM" id="Phobius"/>
    </source>
</evidence>
<evidence type="ECO:0000313" key="7">
    <source>
        <dbReference type="EMBL" id="KAF2792514.1"/>
    </source>
</evidence>
<dbReference type="Gene3D" id="2.80.10.50">
    <property type="match status" value="1"/>
</dbReference>
<comment type="subcellular location">
    <subcellularLocation>
        <location evidence="1">Membrane</location>
        <topology evidence="1">Single-pass membrane protein</topology>
    </subcellularLocation>
</comment>
<evidence type="ECO:0000256" key="2">
    <source>
        <dbReference type="ARBA" id="ARBA00022692"/>
    </source>
</evidence>
<keyword evidence="2 6" id="KW-0812">Transmembrane</keyword>
<evidence type="ECO:0000313" key="8">
    <source>
        <dbReference type="Proteomes" id="UP000799757"/>
    </source>
</evidence>
<dbReference type="InterPro" id="IPR035992">
    <property type="entry name" value="Ricin_B-like_lectins"/>
</dbReference>
<protein>
    <submittedName>
        <fullName evidence="7">Uncharacterized protein</fullName>
    </submittedName>
</protein>
<evidence type="ECO:0000256" key="3">
    <source>
        <dbReference type="ARBA" id="ARBA00022989"/>
    </source>
</evidence>
<dbReference type="Proteomes" id="UP000799757">
    <property type="component" value="Unassembled WGS sequence"/>
</dbReference>
<keyword evidence="8" id="KW-1185">Reference proteome</keyword>
<dbReference type="SUPFAM" id="SSF50370">
    <property type="entry name" value="Ricin B-like lectins"/>
    <property type="match status" value="1"/>
</dbReference>
<keyword evidence="4 6" id="KW-0472">Membrane</keyword>
<proteinExistence type="predicted"/>
<dbReference type="OrthoDB" id="9986966at2759"/>
<gene>
    <name evidence="7" type="ORF">K505DRAFT_326099</name>
</gene>
<dbReference type="CDD" id="cd00161">
    <property type="entry name" value="beta-trefoil_Ricin-like"/>
    <property type="match status" value="1"/>
</dbReference>
<name>A0A6A6X8R4_9PLEO</name>
<reference evidence="7" key="1">
    <citation type="journal article" date="2020" name="Stud. Mycol.">
        <title>101 Dothideomycetes genomes: a test case for predicting lifestyles and emergence of pathogens.</title>
        <authorList>
            <person name="Haridas S."/>
            <person name="Albert R."/>
            <person name="Binder M."/>
            <person name="Bloem J."/>
            <person name="Labutti K."/>
            <person name="Salamov A."/>
            <person name="Andreopoulos B."/>
            <person name="Baker S."/>
            <person name="Barry K."/>
            <person name="Bills G."/>
            <person name="Bluhm B."/>
            <person name="Cannon C."/>
            <person name="Castanera R."/>
            <person name="Culley D."/>
            <person name="Daum C."/>
            <person name="Ezra D."/>
            <person name="Gonzalez J."/>
            <person name="Henrissat B."/>
            <person name="Kuo A."/>
            <person name="Liang C."/>
            <person name="Lipzen A."/>
            <person name="Lutzoni F."/>
            <person name="Magnuson J."/>
            <person name="Mondo S."/>
            <person name="Nolan M."/>
            <person name="Ohm R."/>
            <person name="Pangilinan J."/>
            <person name="Park H.-J."/>
            <person name="Ramirez L."/>
            <person name="Alfaro M."/>
            <person name="Sun H."/>
            <person name="Tritt A."/>
            <person name="Yoshinaga Y."/>
            <person name="Zwiers L.-H."/>
            <person name="Turgeon B."/>
            <person name="Goodwin S."/>
            <person name="Spatafora J."/>
            <person name="Crous P."/>
            <person name="Grigoriev I."/>
        </authorList>
    </citation>
    <scope>NUCLEOTIDE SEQUENCE</scope>
    <source>
        <strain evidence="7">CBS 109.77</strain>
    </source>
</reference>
<dbReference type="PANTHER" id="PTHR15549:SF26">
    <property type="entry name" value="AXIAL BUDDING PATTERN PROTEIN 2-RELATED"/>
    <property type="match status" value="1"/>
</dbReference>
<feature type="transmembrane region" description="Helical" evidence="6">
    <location>
        <begin position="214"/>
        <end position="237"/>
    </location>
</feature>
<dbReference type="EMBL" id="MU001966">
    <property type="protein sequence ID" value="KAF2792514.1"/>
    <property type="molecule type" value="Genomic_DNA"/>
</dbReference>
<dbReference type="GO" id="GO:0071944">
    <property type="term" value="C:cell periphery"/>
    <property type="evidence" value="ECO:0007669"/>
    <property type="project" value="UniProtKB-ARBA"/>
</dbReference>
<evidence type="ECO:0000256" key="5">
    <source>
        <dbReference type="SAM" id="MobiDB-lite"/>
    </source>
</evidence>
<dbReference type="GO" id="GO:0016020">
    <property type="term" value="C:membrane"/>
    <property type="evidence" value="ECO:0007669"/>
    <property type="project" value="UniProtKB-SubCell"/>
</dbReference>